<evidence type="ECO:0000256" key="1">
    <source>
        <dbReference type="ARBA" id="ARBA00009437"/>
    </source>
</evidence>
<feature type="domain" description="HTH lysR-type" evidence="5">
    <location>
        <begin position="1"/>
        <end position="58"/>
    </location>
</feature>
<dbReference type="InterPro" id="IPR000847">
    <property type="entry name" value="LysR_HTH_N"/>
</dbReference>
<keyword evidence="2" id="KW-0805">Transcription regulation</keyword>
<comment type="similarity">
    <text evidence="1">Belongs to the LysR transcriptional regulatory family.</text>
</comment>
<dbReference type="Proteomes" id="UP000680638">
    <property type="component" value="Unassembled WGS sequence"/>
</dbReference>
<dbReference type="Gene3D" id="1.10.10.10">
    <property type="entry name" value="Winged helix-like DNA-binding domain superfamily/Winged helix DNA-binding domain"/>
    <property type="match status" value="1"/>
</dbReference>
<organism evidence="6 7">
    <name type="scientific">Paenibacillus cookii</name>
    <dbReference type="NCBI Taxonomy" id="157839"/>
    <lineage>
        <taxon>Bacteria</taxon>
        <taxon>Bacillati</taxon>
        <taxon>Bacillota</taxon>
        <taxon>Bacilli</taxon>
        <taxon>Bacillales</taxon>
        <taxon>Paenibacillaceae</taxon>
        <taxon>Paenibacillus</taxon>
    </lineage>
</organism>
<dbReference type="InterPro" id="IPR036388">
    <property type="entry name" value="WH-like_DNA-bd_sf"/>
</dbReference>
<keyword evidence="3" id="KW-0238">DNA-binding</keyword>
<comment type="caution">
    <text evidence="6">The sequence shown here is derived from an EMBL/GenBank/DDBJ whole genome shotgun (WGS) entry which is preliminary data.</text>
</comment>
<dbReference type="Pfam" id="PF03466">
    <property type="entry name" value="LysR_substrate"/>
    <property type="match status" value="1"/>
</dbReference>
<dbReference type="Gene3D" id="3.40.190.290">
    <property type="match status" value="1"/>
</dbReference>
<reference evidence="6 7" key="1">
    <citation type="submission" date="2021-03" db="EMBL/GenBank/DDBJ databases">
        <title>Antimicrobial resistance genes in bacteria isolated from Japanese honey, and their potential for conferring macrolide and lincosamide resistance in the American foulbrood pathogen Paenibacillus larvae.</title>
        <authorList>
            <person name="Okamoto M."/>
            <person name="Kumagai M."/>
            <person name="Kanamori H."/>
            <person name="Takamatsu D."/>
        </authorList>
    </citation>
    <scope>NUCLEOTIDE SEQUENCE [LARGE SCALE GENOMIC DNA]</scope>
    <source>
        <strain evidence="6 7">J21TS3</strain>
    </source>
</reference>
<evidence type="ECO:0000313" key="7">
    <source>
        <dbReference type="Proteomes" id="UP000680638"/>
    </source>
</evidence>
<dbReference type="PROSITE" id="PS50931">
    <property type="entry name" value="HTH_LYSR"/>
    <property type="match status" value="1"/>
</dbReference>
<dbReference type="EMBL" id="BORW01000012">
    <property type="protein sequence ID" value="GIO67922.1"/>
    <property type="molecule type" value="Genomic_DNA"/>
</dbReference>
<keyword evidence="7" id="KW-1185">Reference proteome</keyword>
<dbReference type="CDD" id="cd05466">
    <property type="entry name" value="PBP2_LTTR_substrate"/>
    <property type="match status" value="1"/>
</dbReference>
<sequence>MDLKKLLYFVTIVEEGQITRAAQRLHIAQPPLSLQLRSLEEELGVTLIDRGNKKFEITPTGWTLYKRAKEVLHSIDGMVTEIQEQHKGMRGKLSIGTVMSCVPYLPSVIKRFQEAYPLVSFQLWEDDSYRVEELLQNKTIELGLVRLPLQSELAAQTPDVAIHRLQTEPLVAVPPSGWEPFQGSNVSLAELCRHPLLILRGQGDYGVYHRFTDACKIEGTEPNIVCESPDVSTLMLLAESGIGIAVVPRSALLLRREPVPYAEIAPLIASDTAIITLKDPYLSKAARNFKQLLIESIASSRFNR</sequence>
<evidence type="ECO:0000256" key="4">
    <source>
        <dbReference type="ARBA" id="ARBA00023163"/>
    </source>
</evidence>
<gene>
    <name evidence="6" type="ORF">J21TS3_27430</name>
</gene>
<dbReference type="PANTHER" id="PTHR30419">
    <property type="entry name" value="HTH-TYPE TRANSCRIPTIONAL REGULATOR YBHD"/>
    <property type="match status" value="1"/>
</dbReference>
<dbReference type="PRINTS" id="PR00039">
    <property type="entry name" value="HTHLYSR"/>
</dbReference>
<dbReference type="InterPro" id="IPR005119">
    <property type="entry name" value="LysR_subst-bd"/>
</dbReference>
<protein>
    <submittedName>
        <fullName evidence="6">LysR family transcriptional regulator</fullName>
    </submittedName>
</protein>
<evidence type="ECO:0000256" key="2">
    <source>
        <dbReference type="ARBA" id="ARBA00023015"/>
    </source>
</evidence>
<dbReference type="InterPro" id="IPR050950">
    <property type="entry name" value="HTH-type_LysR_regulators"/>
</dbReference>
<evidence type="ECO:0000259" key="5">
    <source>
        <dbReference type="PROSITE" id="PS50931"/>
    </source>
</evidence>
<accession>A0ABQ4LXE5</accession>
<dbReference type="SUPFAM" id="SSF46785">
    <property type="entry name" value="Winged helix' DNA-binding domain"/>
    <property type="match status" value="1"/>
</dbReference>
<dbReference type="SUPFAM" id="SSF53850">
    <property type="entry name" value="Periplasmic binding protein-like II"/>
    <property type="match status" value="1"/>
</dbReference>
<dbReference type="InterPro" id="IPR036390">
    <property type="entry name" value="WH_DNA-bd_sf"/>
</dbReference>
<evidence type="ECO:0000256" key="3">
    <source>
        <dbReference type="ARBA" id="ARBA00023125"/>
    </source>
</evidence>
<evidence type="ECO:0000313" key="6">
    <source>
        <dbReference type="EMBL" id="GIO67922.1"/>
    </source>
</evidence>
<dbReference type="PANTHER" id="PTHR30419:SF28">
    <property type="entry name" value="HTH-TYPE TRANSCRIPTIONAL REGULATOR BSDA"/>
    <property type="match status" value="1"/>
</dbReference>
<keyword evidence="4" id="KW-0804">Transcription</keyword>
<dbReference type="Pfam" id="PF00126">
    <property type="entry name" value="HTH_1"/>
    <property type="match status" value="1"/>
</dbReference>
<name>A0ABQ4LXE5_9BACL</name>
<proteinExistence type="inferred from homology"/>
<dbReference type="RefSeq" id="WP_212950250.1">
    <property type="nucleotide sequence ID" value="NZ_BORW01000012.1"/>
</dbReference>